<reference evidence="5 6" key="1">
    <citation type="journal article" date="2019" name="Genome Biol. Evol.">
        <title>The Rhododendron genome and chromosomal organization provide insight into shared whole-genome duplications across the heath family (Ericaceae).</title>
        <authorList>
            <person name="Soza V.L."/>
            <person name="Lindsley D."/>
            <person name="Waalkes A."/>
            <person name="Ramage E."/>
            <person name="Patwardhan R.P."/>
            <person name="Burton J.N."/>
            <person name="Adey A."/>
            <person name="Kumar A."/>
            <person name="Qiu R."/>
            <person name="Shendure J."/>
            <person name="Hall B."/>
        </authorList>
    </citation>
    <scope>NUCLEOTIDE SEQUENCE [LARGE SCALE GENOMIC DNA]</scope>
    <source>
        <strain evidence="5">RSF 1966-606</strain>
    </source>
</reference>
<feature type="region of interest" description="Disordered" evidence="3">
    <location>
        <begin position="1"/>
        <end position="52"/>
    </location>
</feature>
<feature type="coiled-coil region" evidence="2">
    <location>
        <begin position="710"/>
        <end position="761"/>
    </location>
</feature>
<comment type="caution">
    <text evidence="5">The sequence shown here is derived from an EMBL/GenBank/DDBJ whole genome shotgun (WGS) entry which is preliminary data.</text>
</comment>
<dbReference type="GO" id="GO:0007131">
    <property type="term" value="P:reciprocal meiotic recombination"/>
    <property type="evidence" value="ECO:0007669"/>
    <property type="project" value="TreeGrafter"/>
</dbReference>
<evidence type="ECO:0000313" key="6">
    <source>
        <dbReference type="Proteomes" id="UP000428333"/>
    </source>
</evidence>
<name>A0A6A4L5K2_9ERIC</name>
<feature type="compositionally biased region" description="Polar residues" evidence="3">
    <location>
        <begin position="210"/>
        <end position="219"/>
    </location>
</feature>
<feature type="coiled-coil region" evidence="2">
    <location>
        <begin position="404"/>
        <end position="651"/>
    </location>
</feature>
<evidence type="ECO:0000259" key="4">
    <source>
        <dbReference type="PROSITE" id="PS50913"/>
    </source>
</evidence>
<dbReference type="PROSITE" id="PS50913">
    <property type="entry name" value="GRIP"/>
    <property type="match status" value="1"/>
</dbReference>
<evidence type="ECO:0000256" key="1">
    <source>
        <dbReference type="ARBA" id="ARBA00023054"/>
    </source>
</evidence>
<evidence type="ECO:0000256" key="3">
    <source>
        <dbReference type="SAM" id="MobiDB-lite"/>
    </source>
</evidence>
<evidence type="ECO:0000313" key="5">
    <source>
        <dbReference type="EMBL" id="KAE9450237.1"/>
    </source>
</evidence>
<feature type="non-terminal residue" evidence="5">
    <location>
        <position position="1"/>
    </location>
</feature>
<sequence>MSVEGVDVGGMPENNAEDGVKPDEQLNGMSQESGETTAKENGHPSTSDTQDHLVQMVVDLNFQNEYLKSQFEVLKNLHSESSESNQQKMAIEQDGGGLEDVKELREKIESLSRELLEEKQTRGAAEEALKHLRAVYSEADAKSQELSAKLVEAQQKLEEEIKERDEKYSELDSKFNRLHKRAKQRIQEVQKEKDDLEAQFQDLKEKADRASTQQSSAQQELERTRQQANDALKAIDVDRQQLRSANNKLRDNIEELRRSLEPKENALEALQQSLLEKDQMLEDMRGLLQTADEKRQVAIAELSAKQQKVKMRKDASSIPFFCCTRTQKEINVLYFVFVFFQQIESFEAQLADALADRSKALKQFPLCSVIEGKFLQGLIAEKESKIAEMDAASSGEAVRFRAAMESVKGELIHLKQEHEKEKESWRGTTQALKTKLEVAESNCIRAEIEAAKLRSQLELELAVQAQMLSTRDAELKAAKEEINRLETEFASYKVRAHSLLQKKDSELAAARDNELLKAQEEALKEAEKEVLLVSSERDRALQELQDALANHDKELADRDDALSTAEQQIKSMEMKLNSANAQYHSEKKSWEINLQNLEETWRLRCEALKAQKEVIPDPNMQIELEDLKQRYKKLKEEHNSFRDLADKLIEEKDREISRLMDDNKNLLKPVQLRPLAERDYSYTAAFQKQDAADSSTSAAEQQILFLARQQAQREEELAQSQRHILALQEEIEELERENRLHSQQEALLKEELRNMERMKRREGVDMTYLKNVIVKLLQTGIEELSLFFEFVYANGNSCTGEVEALLPVVGMLLQFSPEEVFLFQLATKAPALYLGMQIQKCQQAYRSSTEVPPSPASDTSSSGLSLFPKFSFS</sequence>
<feature type="domain" description="GRIP" evidence="4">
    <location>
        <begin position="759"/>
        <end position="826"/>
    </location>
</feature>
<dbReference type="AlphaFoldDB" id="A0A6A4L5K2"/>
<feature type="region of interest" description="Disordered" evidence="3">
    <location>
        <begin position="79"/>
        <end position="98"/>
    </location>
</feature>
<protein>
    <recommendedName>
        <fullName evidence="4">GRIP domain-containing protein</fullName>
    </recommendedName>
</protein>
<dbReference type="PANTHER" id="PTHR23160">
    <property type="entry name" value="SYNAPTONEMAL COMPLEX PROTEIN-RELATED"/>
    <property type="match status" value="1"/>
</dbReference>
<feature type="region of interest" description="Disordered" evidence="3">
    <location>
        <begin position="204"/>
        <end position="226"/>
    </location>
</feature>
<organism evidence="5 6">
    <name type="scientific">Rhododendron williamsianum</name>
    <dbReference type="NCBI Taxonomy" id="262921"/>
    <lineage>
        <taxon>Eukaryota</taxon>
        <taxon>Viridiplantae</taxon>
        <taxon>Streptophyta</taxon>
        <taxon>Embryophyta</taxon>
        <taxon>Tracheophyta</taxon>
        <taxon>Spermatophyta</taxon>
        <taxon>Magnoliopsida</taxon>
        <taxon>eudicotyledons</taxon>
        <taxon>Gunneridae</taxon>
        <taxon>Pentapetalae</taxon>
        <taxon>asterids</taxon>
        <taxon>Ericales</taxon>
        <taxon>Ericaceae</taxon>
        <taxon>Ericoideae</taxon>
        <taxon>Rhodoreae</taxon>
        <taxon>Rhododendron</taxon>
    </lineage>
</organism>
<accession>A0A6A4L5K2</accession>
<keyword evidence="6" id="KW-1185">Reference proteome</keyword>
<keyword evidence="1 2" id="KW-0175">Coiled coil</keyword>
<proteinExistence type="predicted"/>
<dbReference type="OrthoDB" id="1926336at2759"/>
<dbReference type="PANTHER" id="PTHR23160:SF1">
    <property type="entry name" value="PROTEIN GRIP"/>
    <property type="match status" value="1"/>
</dbReference>
<dbReference type="Proteomes" id="UP000428333">
    <property type="component" value="Linkage Group LG11"/>
</dbReference>
<evidence type="ECO:0000256" key="2">
    <source>
        <dbReference type="SAM" id="Coils"/>
    </source>
</evidence>
<dbReference type="EMBL" id="QEFC01003077">
    <property type="protein sequence ID" value="KAE9450237.1"/>
    <property type="molecule type" value="Genomic_DNA"/>
</dbReference>
<gene>
    <name evidence="5" type="ORF">C3L33_17861</name>
</gene>
<feature type="compositionally biased region" description="Polar residues" evidence="3">
    <location>
        <begin position="27"/>
        <end position="36"/>
    </location>
</feature>
<dbReference type="InterPro" id="IPR000237">
    <property type="entry name" value="GRIP_dom"/>
</dbReference>